<dbReference type="AlphaFoldDB" id="A0A7I4YZ90"/>
<protein>
    <submittedName>
        <fullName evidence="3">IBR domain containing protein</fullName>
    </submittedName>
</protein>
<reference evidence="3" key="1">
    <citation type="submission" date="2020-12" db="UniProtKB">
        <authorList>
            <consortium name="WormBaseParasite"/>
        </authorList>
    </citation>
    <scope>IDENTIFICATION</scope>
    <source>
        <strain evidence="3">MHco3</strain>
    </source>
</reference>
<evidence type="ECO:0000256" key="1">
    <source>
        <dbReference type="SAM" id="MobiDB-lite"/>
    </source>
</evidence>
<feature type="compositionally biased region" description="Basic and acidic residues" evidence="1">
    <location>
        <begin position="209"/>
        <end position="224"/>
    </location>
</feature>
<dbReference type="Proteomes" id="UP000025227">
    <property type="component" value="Unplaced"/>
</dbReference>
<name>A0A7I4YZ90_HAECO</name>
<evidence type="ECO:0000313" key="3">
    <source>
        <dbReference type="WBParaSite" id="HCON_00161010-00001"/>
    </source>
</evidence>
<organism evidence="2 3">
    <name type="scientific">Haemonchus contortus</name>
    <name type="common">Barber pole worm</name>
    <dbReference type="NCBI Taxonomy" id="6289"/>
    <lineage>
        <taxon>Eukaryota</taxon>
        <taxon>Metazoa</taxon>
        <taxon>Ecdysozoa</taxon>
        <taxon>Nematoda</taxon>
        <taxon>Chromadorea</taxon>
        <taxon>Rhabditida</taxon>
        <taxon>Rhabditina</taxon>
        <taxon>Rhabditomorpha</taxon>
        <taxon>Strongyloidea</taxon>
        <taxon>Trichostrongylidae</taxon>
        <taxon>Haemonchus</taxon>
    </lineage>
</organism>
<dbReference type="SUPFAM" id="SSF57850">
    <property type="entry name" value="RING/U-box"/>
    <property type="match status" value="1"/>
</dbReference>
<feature type="region of interest" description="Disordered" evidence="1">
    <location>
        <begin position="199"/>
        <end position="232"/>
    </location>
</feature>
<dbReference type="OMA" id="RCMENEE"/>
<proteinExistence type="predicted"/>
<dbReference type="CDD" id="cd20335">
    <property type="entry name" value="BRcat_RBR"/>
    <property type="match status" value="1"/>
</dbReference>
<sequence>TAVATMSFDEEQENVIAPHDLARNSWQFRSSRRHRRGDALLRKKLTGHVVVSKTLYDPADTLSNKAKKRLLKEESWNDFHPDVQYSLNKHQRWRTINVPSLLENADRSDLEVLVVNRVITPRNLSDIQNLDVSNVHMKDNGMINTLSTRGKGQKLSHFHETLRERRQMDKDEIEPARILFNVVEPHPVLSILAGKTQRKNKRGSWTKSRHVDYGSDLSHENRSEDEYEDRPDVSLDVARAPRSSFTLGDFLVSSSPSKDTSEDYVEESDSWEVIDPEPEWPTEIIQPKPADLVDISAATNADSVFEVIDVETKNWQNFDFHKTVALLEKERMVVRWIDEDRAMVDASRQARVSGDELLQKPLLILFFELRDGGRVLRVRVNANTRYVNGSDRGAFLHRAKCHTDFTSLLNHITETVRSLRLRNLDVPKEKSRCMENEEFFAAEVNSEALAIKADRCNEYDRLQFLRDVGNGADSRRTNEPEHIPSVRCCCSSWKRTELFETKDGMSCRDCITSHIVHQLRLNHVPVDISLPSTENLSSIDLLYAVLPVPLISVLIKMSYSYYRHLRDPNVVFSECPRCTVEVAIASPNEGSTNCICPECESHWCWLCNSEPHWPMNCEEFKQWVSKWDQQYFVDKYRLQPDEDLLRITCLCGTVLILPSESAHNTVCRCGHRYDKTGLMSLNSKYFPYYARSRKFHDLEGKPKQGDPVPVERIAPVQLIAKEFADICTEARNLRFDKKRRVEFEKSVSASRLNESDLINQRRTSLVLIENCTAWLYLHRREGVFGTCRSSVSRLFQRICSIENEFSETSPSPILLRNIRELKKDIGNVMNLFQESVHKVKEE</sequence>
<keyword evidence="2" id="KW-1185">Reference proteome</keyword>
<feature type="compositionally biased region" description="Basic residues" evidence="1">
    <location>
        <begin position="199"/>
        <end position="208"/>
    </location>
</feature>
<accession>A0A7I4YZ90</accession>
<dbReference type="WBParaSite" id="HCON_00161010-00001">
    <property type="protein sequence ID" value="HCON_00161010-00001"/>
    <property type="gene ID" value="HCON_00161010"/>
</dbReference>
<dbReference type="PANTHER" id="PTHR31063:SF4">
    <property type="entry name" value="IBR DOMAIN-CONTAINING PROTEIN"/>
    <property type="match status" value="1"/>
</dbReference>
<evidence type="ECO:0000313" key="2">
    <source>
        <dbReference type="Proteomes" id="UP000025227"/>
    </source>
</evidence>
<dbReference type="OrthoDB" id="5787359at2759"/>
<dbReference type="PANTHER" id="PTHR31063">
    <property type="entry name" value="PROTEIN CBG08668"/>
    <property type="match status" value="1"/>
</dbReference>